<organism evidence="1 2">
    <name type="scientific">Labeo rohita</name>
    <name type="common">Indian major carp</name>
    <name type="synonym">Cyprinus rohita</name>
    <dbReference type="NCBI Taxonomy" id="84645"/>
    <lineage>
        <taxon>Eukaryota</taxon>
        <taxon>Metazoa</taxon>
        <taxon>Chordata</taxon>
        <taxon>Craniata</taxon>
        <taxon>Vertebrata</taxon>
        <taxon>Euteleostomi</taxon>
        <taxon>Actinopterygii</taxon>
        <taxon>Neopterygii</taxon>
        <taxon>Teleostei</taxon>
        <taxon>Ostariophysi</taxon>
        <taxon>Cypriniformes</taxon>
        <taxon>Cyprinidae</taxon>
        <taxon>Labeoninae</taxon>
        <taxon>Labeonini</taxon>
        <taxon>Labeo</taxon>
    </lineage>
</organism>
<dbReference type="AlphaFoldDB" id="A0A498MGM5"/>
<reference evidence="1 2" key="1">
    <citation type="submission" date="2018-03" db="EMBL/GenBank/DDBJ databases">
        <title>Draft genome sequence of Rohu Carp (Labeo rohita).</title>
        <authorList>
            <person name="Das P."/>
            <person name="Kushwaha B."/>
            <person name="Joshi C.G."/>
            <person name="Kumar D."/>
            <person name="Nagpure N.S."/>
            <person name="Sahoo L."/>
            <person name="Das S.P."/>
            <person name="Bit A."/>
            <person name="Patnaik S."/>
            <person name="Meher P.K."/>
            <person name="Jayasankar P."/>
            <person name="Koringa P.G."/>
            <person name="Patel N.V."/>
            <person name="Hinsu A.T."/>
            <person name="Kumar R."/>
            <person name="Pandey M."/>
            <person name="Agarwal S."/>
            <person name="Srivastava S."/>
            <person name="Singh M."/>
            <person name="Iquebal M.A."/>
            <person name="Jaiswal S."/>
            <person name="Angadi U.B."/>
            <person name="Kumar N."/>
            <person name="Raza M."/>
            <person name="Shah T.M."/>
            <person name="Rai A."/>
            <person name="Jena J.K."/>
        </authorList>
    </citation>
    <scope>NUCLEOTIDE SEQUENCE [LARGE SCALE GENOMIC DNA]</scope>
    <source>
        <strain evidence="1">DASCIFA01</strain>
        <tissue evidence="1">Testis</tissue>
    </source>
</reference>
<sequence length="140" mass="15956">MRRCKGLRLVQEENRPVMHQTTGMAKQPGFLTKDTALFSRPSRGRNGSHVSASLSIQISPSFSGRNYRVLCWEPSLQCSHCGDIMRKEFLQHHFKEPSIILDFTWHSAKLTEIPKKLQVEREGDLPVKCSFDVPSILMSS</sequence>
<evidence type="ECO:0000313" key="2">
    <source>
        <dbReference type="Proteomes" id="UP000290572"/>
    </source>
</evidence>
<name>A0A498MGM5_LABRO</name>
<accession>A0A498MGM5</accession>
<keyword evidence="2" id="KW-1185">Reference proteome</keyword>
<dbReference type="Proteomes" id="UP000290572">
    <property type="component" value="Unassembled WGS sequence"/>
</dbReference>
<dbReference type="EMBL" id="QBIY01012648">
    <property type="protein sequence ID" value="RXN20241.1"/>
    <property type="molecule type" value="Genomic_DNA"/>
</dbReference>
<protein>
    <submittedName>
        <fullName evidence="1">Uncharacterized protein</fullName>
    </submittedName>
</protein>
<comment type="caution">
    <text evidence="1">The sequence shown here is derived from an EMBL/GenBank/DDBJ whole genome shotgun (WGS) entry which is preliminary data.</text>
</comment>
<gene>
    <name evidence="1" type="ORF">ROHU_025100</name>
</gene>
<proteinExistence type="predicted"/>
<evidence type="ECO:0000313" key="1">
    <source>
        <dbReference type="EMBL" id="RXN20241.1"/>
    </source>
</evidence>